<evidence type="ECO:0000256" key="6">
    <source>
        <dbReference type="SAM" id="Phobius"/>
    </source>
</evidence>
<reference evidence="7 10" key="3">
    <citation type="submission" date="2019-09" db="EMBL/GenBank/DDBJ databases">
        <title>Draft genome sequences of 48 bacterial type strains from the CCUG.</title>
        <authorList>
            <person name="Tunovic T."/>
            <person name="Pineiro-Iglesias B."/>
            <person name="Unosson C."/>
            <person name="Inganas E."/>
            <person name="Ohlen M."/>
            <person name="Cardew S."/>
            <person name="Jensie-Markopoulos S."/>
            <person name="Salva-Serra F."/>
            <person name="Jaen-Luchoro D."/>
            <person name="Karlsson R."/>
            <person name="Svensson-Stadler L."/>
            <person name="Chun J."/>
            <person name="Moore E."/>
        </authorList>
    </citation>
    <scope>NUCLEOTIDE SEQUENCE [LARGE SCALE GENOMIC DNA]</scope>
    <source>
        <strain evidence="7 10">CCUG 51522</strain>
    </source>
</reference>
<accession>A0A0J6HFM1</accession>
<evidence type="ECO:0000256" key="2">
    <source>
        <dbReference type="ARBA" id="ARBA00022475"/>
    </source>
</evidence>
<reference evidence="9" key="1">
    <citation type="submission" date="2016-10" db="EMBL/GenBank/DDBJ databases">
        <authorList>
            <person name="Varghese N."/>
            <person name="Submissions S."/>
        </authorList>
    </citation>
    <scope>NUCLEOTIDE SEQUENCE [LARGE SCALE GENOMIC DNA]</scope>
    <source>
        <strain evidence="9">BS3782</strain>
    </source>
</reference>
<feature type="transmembrane region" description="Helical" evidence="6">
    <location>
        <begin position="453"/>
        <end position="472"/>
    </location>
</feature>
<feature type="transmembrane region" description="Helical" evidence="6">
    <location>
        <begin position="223"/>
        <end position="245"/>
    </location>
</feature>
<dbReference type="InterPro" id="IPR050833">
    <property type="entry name" value="Poly_Biosynth_Transport"/>
</dbReference>
<feature type="transmembrane region" description="Helical" evidence="6">
    <location>
        <begin position="339"/>
        <end position="357"/>
    </location>
</feature>
<dbReference type="PATRIC" id="fig|163011.3.peg.3225"/>
<dbReference type="PANTHER" id="PTHR30250:SF11">
    <property type="entry name" value="O-ANTIGEN TRANSPORTER-RELATED"/>
    <property type="match status" value="1"/>
</dbReference>
<name>A0A0J6HFM1_9PSED</name>
<evidence type="ECO:0000256" key="3">
    <source>
        <dbReference type="ARBA" id="ARBA00022692"/>
    </source>
</evidence>
<feature type="transmembrane region" description="Helical" evidence="6">
    <location>
        <begin position="47"/>
        <end position="65"/>
    </location>
</feature>
<keyword evidence="9" id="KW-1185">Reference proteome</keyword>
<dbReference type="EMBL" id="LT629746">
    <property type="protein sequence ID" value="SDT52067.1"/>
    <property type="molecule type" value="Genomic_DNA"/>
</dbReference>
<keyword evidence="4 6" id="KW-1133">Transmembrane helix</keyword>
<evidence type="ECO:0000313" key="9">
    <source>
        <dbReference type="Proteomes" id="UP000182814"/>
    </source>
</evidence>
<organism evidence="8 9">
    <name type="scientific">Pseudomonas lini</name>
    <dbReference type="NCBI Taxonomy" id="163011"/>
    <lineage>
        <taxon>Bacteria</taxon>
        <taxon>Pseudomonadati</taxon>
        <taxon>Pseudomonadota</taxon>
        <taxon>Gammaproteobacteria</taxon>
        <taxon>Pseudomonadales</taxon>
        <taxon>Pseudomonadaceae</taxon>
        <taxon>Pseudomonas</taxon>
    </lineage>
</organism>
<evidence type="ECO:0000313" key="8">
    <source>
        <dbReference type="EMBL" id="SDT52067.1"/>
    </source>
</evidence>
<feature type="transmembrane region" description="Helical" evidence="6">
    <location>
        <begin position="154"/>
        <end position="173"/>
    </location>
</feature>
<keyword evidence="5 6" id="KW-0472">Membrane</keyword>
<evidence type="ECO:0000256" key="1">
    <source>
        <dbReference type="ARBA" id="ARBA00004651"/>
    </source>
</evidence>
<evidence type="ECO:0000313" key="7">
    <source>
        <dbReference type="EMBL" id="KAB0503632.1"/>
    </source>
</evidence>
<dbReference type="InterPro" id="IPR002797">
    <property type="entry name" value="Polysacc_synth"/>
</dbReference>
<protein>
    <submittedName>
        <fullName evidence="8">Membrane protein involved in the export of O-antigen and teichoic acid</fullName>
    </submittedName>
    <submittedName>
        <fullName evidence="7">Oligosaccharide flippase family protein</fullName>
    </submittedName>
</protein>
<dbReference type="GO" id="GO:0005886">
    <property type="term" value="C:plasma membrane"/>
    <property type="evidence" value="ECO:0007669"/>
    <property type="project" value="UniProtKB-SubCell"/>
</dbReference>
<feature type="transmembrane region" description="Helical" evidence="6">
    <location>
        <begin position="86"/>
        <end position="112"/>
    </location>
</feature>
<feature type="transmembrane region" description="Helical" evidence="6">
    <location>
        <begin position="12"/>
        <end position="35"/>
    </location>
</feature>
<evidence type="ECO:0000313" key="10">
    <source>
        <dbReference type="Proteomes" id="UP000434925"/>
    </source>
</evidence>
<feature type="transmembrane region" description="Helical" evidence="6">
    <location>
        <begin position="265"/>
        <end position="288"/>
    </location>
</feature>
<evidence type="ECO:0000256" key="5">
    <source>
        <dbReference type="ARBA" id="ARBA00023136"/>
    </source>
</evidence>
<dbReference type="Pfam" id="PF01943">
    <property type="entry name" value="Polysacc_synt"/>
    <property type="match status" value="1"/>
</dbReference>
<evidence type="ECO:0000256" key="4">
    <source>
        <dbReference type="ARBA" id="ARBA00022989"/>
    </source>
</evidence>
<feature type="transmembrane region" description="Helical" evidence="6">
    <location>
        <begin position="124"/>
        <end position="142"/>
    </location>
</feature>
<sequence length="486" mass="52650">MNNALLKKFVSSTAWSFISAVATKVSVVITGILVARVLGAQSFGEYGLIQSAIVMLANVAAQATTTATAKHIGQFKEVSPEKTGKGIALTLIFAVSFSVMIIGVALFFPLFFSNIILGSDNLKYVSLIVVSTITFIILSGWTQGCLTGWGQYRSIATINGIIAIVAIPGTYFLTTKFRLNGALLGLACSQLLIVFFSALACWKTLKEKNTTLSFKGVMTEKHTVLSVGLPVLLTGLMVAPMNWLANKLLAETSNGLAALGMYAAAMQWNAIFSHVSVVLGSVLVPMLAATLGGKSRKLDALNFLSGWLVVLIVIQPVIMFPELLAKLYGDSFLGRDFEITLILVILGSLLSAFKSGISRKMIVMDLAWYSVMSNILWGILFISGALLLREEGAVGIAKAFIGSQLIHFLFGLPYFIYKKILPLELLISPRILILWALPFVSFVSSSYIESTLYRLMIVVMIFVYIAATTFTLNTMFNEPVEIGNPA</sequence>
<comment type="subcellular location">
    <subcellularLocation>
        <location evidence="1">Cell membrane</location>
        <topology evidence="1">Multi-pass membrane protein</topology>
    </subcellularLocation>
</comment>
<proteinExistence type="predicted"/>
<feature type="transmembrane region" description="Helical" evidence="6">
    <location>
        <begin position="179"/>
        <end position="202"/>
    </location>
</feature>
<dbReference type="RefSeq" id="WP_038978341.1">
    <property type="nucleotide sequence ID" value="NZ_JABTYG010000003.1"/>
</dbReference>
<feature type="transmembrane region" description="Helical" evidence="6">
    <location>
        <begin position="300"/>
        <end position="319"/>
    </location>
</feature>
<dbReference type="Proteomes" id="UP000182814">
    <property type="component" value="Chromosome I"/>
</dbReference>
<feature type="transmembrane region" description="Helical" evidence="6">
    <location>
        <begin position="394"/>
        <end position="417"/>
    </location>
</feature>
<keyword evidence="3 6" id="KW-0812">Transmembrane</keyword>
<dbReference type="AlphaFoldDB" id="A0A0J6HFM1"/>
<dbReference type="Proteomes" id="UP000434925">
    <property type="component" value="Unassembled WGS sequence"/>
</dbReference>
<keyword evidence="2" id="KW-1003">Cell membrane</keyword>
<dbReference type="PANTHER" id="PTHR30250">
    <property type="entry name" value="PST FAMILY PREDICTED COLANIC ACID TRANSPORTER"/>
    <property type="match status" value="1"/>
</dbReference>
<dbReference type="EMBL" id="VZPO01000006">
    <property type="protein sequence ID" value="KAB0503632.1"/>
    <property type="molecule type" value="Genomic_DNA"/>
</dbReference>
<gene>
    <name evidence="7" type="ORF">F7R14_17975</name>
    <name evidence="8" type="ORF">SAMN04490191_4924</name>
</gene>
<reference evidence="8" key="2">
    <citation type="submission" date="2016-10" db="EMBL/GenBank/DDBJ databases">
        <authorList>
            <person name="de Groot N.N."/>
        </authorList>
    </citation>
    <scope>NUCLEOTIDE SEQUENCE [LARGE SCALE GENOMIC DNA]</scope>
    <source>
        <strain evidence="8">BS3782</strain>
    </source>
</reference>
<feature type="transmembrane region" description="Helical" evidence="6">
    <location>
        <begin position="366"/>
        <end position="388"/>
    </location>
</feature>
<feature type="transmembrane region" description="Helical" evidence="6">
    <location>
        <begin position="429"/>
        <end position="447"/>
    </location>
</feature>